<dbReference type="Gene3D" id="2.20.110.10">
    <property type="entry name" value="Histone H3 K4-specific methyltransferase SET7/9 N-terminal domain"/>
    <property type="match status" value="3"/>
</dbReference>
<dbReference type="SUPFAM" id="SSF82185">
    <property type="entry name" value="Histone H3 K4-specific methyltransferase SET7/9 N-terminal domain"/>
    <property type="match status" value="2"/>
</dbReference>
<keyword evidence="1" id="KW-0677">Repeat</keyword>
<dbReference type="SMART" id="SM00698">
    <property type="entry name" value="MORN"/>
    <property type="match status" value="5"/>
</dbReference>
<dbReference type="HOGENOM" id="CLU_1265391_0_0_10"/>
<gene>
    <name evidence="2" type="ordered locus">Fluta_0950</name>
</gene>
<dbReference type="eggNOG" id="COG4642">
    <property type="taxonomic scope" value="Bacteria"/>
</dbReference>
<evidence type="ECO:0000256" key="1">
    <source>
        <dbReference type="ARBA" id="ARBA00022737"/>
    </source>
</evidence>
<reference evidence="3" key="2">
    <citation type="submission" date="2011-02" db="EMBL/GenBank/DDBJ databases">
        <title>The complete genome of Fluviicola taffensis DSM 16823.</title>
        <authorList>
            <consortium name="US DOE Joint Genome Institute (JGI-PGF)"/>
            <person name="Lucas S."/>
            <person name="Copeland A."/>
            <person name="Lapidus A."/>
            <person name="Bruce D."/>
            <person name="Goodwin L."/>
            <person name="Pitluck S."/>
            <person name="Kyrpides N."/>
            <person name="Mavromatis K."/>
            <person name="Ivanova N."/>
            <person name="Mikhailova N."/>
            <person name="Pagani I."/>
            <person name="Chertkov O."/>
            <person name="Detter J.C."/>
            <person name="Han C."/>
            <person name="Tapia R."/>
            <person name="Land M."/>
            <person name="Hauser L."/>
            <person name="Markowitz V."/>
            <person name="Cheng J.-F."/>
            <person name="Hugenholtz P."/>
            <person name="Woyke T."/>
            <person name="Wu D."/>
            <person name="Tindall B."/>
            <person name="Pomrenke H.G."/>
            <person name="Brambilla E."/>
            <person name="Klenk H.-P."/>
            <person name="Eisen J.A."/>
        </authorList>
    </citation>
    <scope>NUCLEOTIDE SEQUENCE [LARGE SCALE GENOMIC DNA]</scope>
    <source>
        <strain evidence="3">DSM 16823 / RW262 / RW262</strain>
    </source>
</reference>
<name>F2IK52_FLUTR</name>
<proteinExistence type="predicted"/>
<dbReference type="Proteomes" id="UP000007463">
    <property type="component" value="Chromosome"/>
</dbReference>
<dbReference type="KEGG" id="fte:Fluta_0950"/>
<dbReference type="PROSITE" id="PS51257">
    <property type="entry name" value="PROKAR_LIPOPROTEIN"/>
    <property type="match status" value="1"/>
</dbReference>
<organism evidence="2 3">
    <name type="scientific">Fluviicola taffensis (strain DSM 16823 / NCIMB 13979 / RW262)</name>
    <dbReference type="NCBI Taxonomy" id="755732"/>
    <lineage>
        <taxon>Bacteria</taxon>
        <taxon>Pseudomonadati</taxon>
        <taxon>Bacteroidota</taxon>
        <taxon>Flavobacteriia</taxon>
        <taxon>Flavobacteriales</taxon>
        <taxon>Crocinitomicaceae</taxon>
        <taxon>Fluviicola</taxon>
    </lineage>
</organism>
<protein>
    <submittedName>
        <fullName evidence="2">MORN repeat-containing protein</fullName>
    </submittedName>
</protein>
<keyword evidence="3" id="KW-1185">Reference proteome</keyword>
<dbReference type="InterPro" id="IPR003409">
    <property type="entry name" value="MORN"/>
</dbReference>
<dbReference type="OrthoDB" id="977972at2"/>
<dbReference type="PANTHER" id="PTHR43215">
    <property type="entry name" value="RADIAL SPOKE HEAD 1 HOMOLOG"/>
    <property type="match status" value="1"/>
</dbReference>
<dbReference type="STRING" id="755732.Fluta_0950"/>
<dbReference type="GO" id="GO:0005829">
    <property type="term" value="C:cytosol"/>
    <property type="evidence" value="ECO:0007669"/>
    <property type="project" value="TreeGrafter"/>
</dbReference>
<dbReference type="PANTHER" id="PTHR43215:SF14">
    <property type="entry name" value="RADIAL SPOKE HEAD 1 HOMOLOG"/>
    <property type="match status" value="1"/>
</dbReference>
<dbReference type="RefSeq" id="WP_013685723.1">
    <property type="nucleotide sequence ID" value="NC_015321.1"/>
</dbReference>
<accession>F2IK52</accession>
<sequence precursor="true">MKNLIIALLLFTTSCSSKNNWECTEGDCENGEGTRSWKDNGLEKGHWINGELNGKGYQFFGTTSNFSGDTYTGNFKDDEYSGFGTYYDKSEDSKYVGNWKNGKPDGKGIGKWGENSKYPGRYYDGEYKNGLMHGHGTKFWGIAEEDKFTNNKYVGEWKHDEMDGFGKYEWADGSYYEGPWKNGNQNGYGIYVFKNGEVFKGYWDDGYCEALSKKMGLE</sequence>
<reference evidence="2 3" key="1">
    <citation type="journal article" date="2011" name="Stand. Genomic Sci.">
        <title>Complete genome sequence of the gliding freshwater bacterium Fluviicola taffensis type strain (RW262).</title>
        <authorList>
            <person name="Woyke T."/>
            <person name="Chertkov O."/>
            <person name="Lapidus A."/>
            <person name="Nolan M."/>
            <person name="Lucas S."/>
            <person name="Del Rio T.G."/>
            <person name="Tice H."/>
            <person name="Cheng J.F."/>
            <person name="Tapia R."/>
            <person name="Han C."/>
            <person name="Goodwin L."/>
            <person name="Pitluck S."/>
            <person name="Liolios K."/>
            <person name="Pagani I."/>
            <person name="Ivanova N."/>
            <person name="Huntemann M."/>
            <person name="Mavromatis K."/>
            <person name="Mikhailova N."/>
            <person name="Pati A."/>
            <person name="Chen A."/>
            <person name="Palaniappan K."/>
            <person name="Land M."/>
            <person name="Hauser L."/>
            <person name="Brambilla E.M."/>
            <person name="Rohde M."/>
            <person name="Mwirichia R."/>
            <person name="Sikorski J."/>
            <person name="Tindall B.J."/>
            <person name="Goker M."/>
            <person name="Bristow J."/>
            <person name="Eisen J.A."/>
            <person name="Markowitz V."/>
            <person name="Hugenholtz P."/>
            <person name="Klenk H.P."/>
            <person name="Kyrpides N.C."/>
        </authorList>
    </citation>
    <scope>NUCLEOTIDE SEQUENCE [LARGE SCALE GENOMIC DNA]</scope>
    <source>
        <strain evidence="3">DSM 16823 / RW262 / RW262</strain>
    </source>
</reference>
<evidence type="ECO:0000313" key="2">
    <source>
        <dbReference type="EMBL" id="AEA42951.1"/>
    </source>
</evidence>
<dbReference type="AlphaFoldDB" id="F2IK52"/>
<dbReference type="EMBL" id="CP002542">
    <property type="protein sequence ID" value="AEA42951.1"/>
    <property type="molecule type" value="Genomic_DNA"/>
</dbReference>
<evidence type="ECO:0000313" key="3">
    <source>
        <dbReference type="Proteomes" id="UP000007463"/>
    </source>
</evidence>
<dbReference type="Pfam" id="PF02493">
    <property type="entry name" value="MORN"/>
    <property type="match status" value="6"/>
</dbReference>